<dbReference type="PANTHER" id="PTHR38433">
    <property type="match status" value="1"/>
</dbReference>
<comment type="caution">
    <text evidence="1">The sequence shown here is derived from an EMBL/GenBank/DDBJ whole genome shotgun (WGS) entry which is preliminary data.</text>
</comment>
<accession>A0A511VEC6</accession>
<name>A0A511VEC6_9BACL</name>
<evidence type="ECO:0000313" key="2">
    <source>
        <dbReference type="Proteomes" id="UP000321157"/>
    </source>
</evidence>
<dbReference type="EMBL" id="BJXX01000177">
    <property type="protein sequence ID" value="GEN36308.1"/>
    <property type="molecule type" value="Genomic_DNA"/>
</dbReference>
<gene>
    <name evidence="1" type="ORF">ADA01nite_37680</name>
</gene>
<proteinExistence type="predicted"/>
<reference evidence="1 2" key="1">
    <citation type="submission" date="2019-07" db="EMBL/GenBank/DDBJ databases">
        <title>Whole genome shotgun sequence of Aneurinibacillus danicus NBRC 102444.</title>
        <authorList>
            <person name="Hosoyama A."/>
            <person name="Uohara A."/>
            <person name="Ohji S."/>
            <person name="Ichikawa N."/>
        </authorList>
    </citation>
    <scope>NUCLEOTIDE SEQUENCE [LARGE SCALE GENOMIC DNA]</scope>
    <source>
        <strain evidence="1 2">NBRC 102444</strain>
    </source>
</reference>
<keyword evidence="2" id="KW-1185">Reference proteome</keyword>
<dbReference type="AlphaFoldDB" id="A0A511VEC6"/>
<protein>
    <recommendedName>
        <fullName evidence="3">DUF1641 domain-containing protein</fullName>
    </recommendedName>
</protein>
<organism evidence="1 2">
    <name type="scientific">Aneurinibacillus danicus</name>
    <dbReference type="NCBI Taxonomy" id="267746"/>
    <lineage>
        <taxon>Bacteria</taxon>
        <taxon>Bacillati</taxon>
        <taxon>Bacillota</taxon>
        <taxon>Bacilli</taxon>
        <taxon>Bacillales</taxon>
        <taxon>Paenibacillaceae</taxon>
        <taxon>Aneurinibacillus group</taxon>
        <taxon>Aneurinibacillus</taxon>
    </lineage>
</organism>
<dbReference type="Pfam" id="PF07849">
    <property type="entry name" value="DUF1641"/>
    <property type="match status" value="1"/>
</dbReference>
<dbReference type="InterPro" id="IPR012440">
    <property type="entry name" value="DUF1641"/>
</dbReference>
<evidence type="ECO:0000313" key="1">
    <source>
        <dbReference type="EMBL" id="GEN36308.1"/>
    </source>
</evidence>
<evidence type="ECO:0008006" key="3">
    <source>
        <dbReference type="Google" id="ProtNLM"/>
    </source>
</evidence>
<dbReference type="OrthoDB" id="147801at2"/>
<dbReference type="Proteomes" id="UP000321157">
    <property type="component" value="Unassembled WGS sequence"/>
</dbReference>
<sequence length="157" mass="17105">MAKPITVVKKHEPTEAEKQAMALGELVSIIAKNGEALQETLKLIQLLHESGALEIIGGLIQSREKIMEIGISQLSKPTMTRGVNNVMSAVGMLGELEPETIKKVFEGIVNGMQHSAEEVRAGKKTGMFDLMKAYKDPDINRAMTVMLGFLKGMGQKL</sequence>
<dbReference type="RefSeq" id="WP_146811948.1">
    <property type="nucleotide sequence ID" value="NZ_BJXX01000177.1"/>
</dbReference>
<dbReference type="PANTHER" id="PTHR38433:SF1">
    <property type="entry name" value="DUF1641 DOMAIN-CONTAINING PROTEIN"/>
    <property type="match status" value="1"/>
</dbReference>